<evidence type="ECO:0000313" key="7">
    <source>
        <dbReference type="Proteomes" id="UP001178507"/>
    </source>
</evidence>
<evidence type="ECO:0008006" key="8">
    <source>
        <dbReference type="Google" id="ProtNLM"/>
    </source>
</evidence>
<organism evidence="6 7">
    <name type="scientific">Effrenium voratum</name>
    <dbReference type="NCBI Taxonomy" id="2562239"/>
    <lineage>
        <taxon>Eukaryota</taxon>
        <taxon>Sar</taxon>
        <taxon>Alveolata</taxon>
        <taxon>Dinophyceae</taxon>
        <taxon>Suessiales</taxon>
        <taxon>Symbiodiniaceae</taxon>
        <taxon>Effrenium</taxon>
    </lineage>
</organism>
<feature type="repeat" description="TPR" evidence="3">
    <location>
        <begin position="660"/>
        <end position="693"/>
    </location>
</feature>
<feature type="repeat" description="TPR" evidence="3">
    <location>
        <begin position="863"/>
        <end position="896"/>
    </location>
</feature>
<evidence type="ECO:0000256" key="1">
    <source>
        <dbReference type="ARBA" id="ARBA00022737"/>
    </source>
</evidence>
<dbReference type="Gene3D" id="1.25.40.10">
    <property type="entry name" value="Tetratricopeptide repeat domain"/>
    <property type="match status" value="4"/>
</dbReference>
<gene>
    <name evidence="6" type="ORF">EVOR1521_LOCUS13750</name>
</gene>
<evidence type="ECO:0000256" key="4">
    <source>
        <dbReference type="SAM" id="Coils"/>
    </source>
</evidence>
<dbReference type="Proteomes" id="UP001178507">
    <property type="component" value="Unassembled WGS sequence"/>
</dbReference>
<reference evidence="6" key="1">
    <citation type="submission" date="2023-08" db="EMBL/GenBank/DDBJ databases">
        <authorList>
            <person name="Chen Y."/>
            <person name="Shah S."/>
            <person name="Dougan E. K."/>
            <person name="Thang M."/>
            <person name="Chan C."/>
        </authorList>
    </citation>
    <scope>NUCLEOTIDE SEQUENCE</scope>
</reference>
<accession>A0AA36N201</accession>
<dbReference type="PANTHER" id="PTHR45641">
    <property type="entry name" value="TETRATRICOPEPTIDE REPEAT PROTEIN (AFU_ORTHOLOGUE AFUA_6G03870)"/>
    <property type="match status" value="1"/>
</dbReference>
<feature type="coiled-coil region" evidence="4">
    <location>
        <begin position="537"/>
        <end position="732"/>
    </location>
</feature>
<dbReference type="InterPro" id="IPR019734">
    <property type="entry name" value="TPR_rpt"/>
</dbReference>
<proteinExistence type="predicted"/>
<feature type="region of interest" description="Disordered" evidence="5">
    <location>
        <begin position="272"/>
        <end position="299"/>
    </location>
</feature>
<dbReference type="Pfam" id="PF13424">
    <property type="entry name" value="TPR_12"/>
    <property type="match status" value="5"/>
</dbReference>
<dbReference type="PANTHER" id="PTHR45641:SF19">
    <property type="entry name" value="NEPHROCYSTIN-3"/>
    <property type="match status" value="1"/>
</dbReference>
<evidence type="ECO:0000256" key="3">
    <source>
        <dbReference type="PROSITE-ProRule" id="PRU00339"/>
    </source>
</evidence>
<evidence type="ECO:0000256" key="2">
    <source>
        <dbReference type="ARBA" id="ARBA00022803"/>
    </source>
</evidence>
<dbReference type="EMBL" id="CAUJNA010001562">
    <property type="protein sequence ID" value="CAJ1387744.1"/>
    <property type="molecule type" value="Genomic_DNA"/>
</dbReference>
<keyword evidence="1" id="KW-0677">Repeat</keyword>
<name>A0AA36N201_9DINO</name>
<feature type="repeat" description="TPR" evidence="3">
    <location>
        <begin position="906"/>
        <end position="939"/>
    </location>
</feature>
<feature type="repeat" description="TPR" evidence="3">
    <location>
        <begin position="703"/>
        <end position="736"/>
    </location>
</feature>
<evidence type="ECO:0000256" key="5">
    <source>
        <dbReference type="SAM" id="MobiDB-lite"/>
    </source>
</evidence>
<dbReference type="SUPFAM" id="SSF48452">
    <property type="entry name" value="TPR-like"/>
    <property type="match status" value="2"/>
</dbReference>
<comment type="caution">
    <text evidence="6">The sequence shown here is derived from an EMBL/GenBank/DDBJ whole genome shotgun (WGS) entry which is preliminary data.</text>
</comment>
<keyword evidence="2 3" id="KW-0802">TPR repeat</keyword>
<dbReference type="AlphaFoldDB" id="A0AA36N201"/>
<feature type="repeat" description="TPR" evidence="3">
    <location>
        <begin position="949"/>
        <end position="982"/>
    </location>
</feature>
<sequence length="1020" mass="111076">MAEAKADEDAEVEGILLELAGTARRAAESAPGDPPREAGEMRKRALRVLEILQVRFCDLLGSKEDGNFEVEDLTGRTASESLAMVAQELERRAGLENRKIWALAARRALYVARRVERLHCTRESDSYAVVSVAARSAFLIPEGKVPVPVAEPGLGLEVRGLFDELANAAQQAAEWPAAAWQPAGLRQLAEAIRGPAARVLEILRVEPSGDVDVADLNGLGPGQLLEALSPELQRHTTAPAGGSRPAAEARRAWALTAGRVLDVARRLEEAGQLEPQAEASEASVDEQSEVATQPTLESGTTLDVAATSGWLVPSSSGRPEILGRVDEEELGGEGEVRVEASQRIVLQRQLLRAKIRTCPAGHDLHERQYQLAICVLCEEERGVTLCCFQCDWDICQECVGLAGLPHSHDADEDAPRRAVWSMLTSQSSMRQRMGDLPGAAALLVAALKQLRPGDQDVDDHDAANSLHYAGADHVSVASTLHELGMVRKQKGDLKQAEEHLKEEHLKEALSISKCVYAGDDNATVAVTLHELGMLHQLGRLLQEKRDLEQAEKRVKEALRMMKSVYDGADHVQLAVTLHELGTLQKQKGDLEQAQEHLKEALRMEKSVFAGADHANVAGTLHQLGRLLQEKGDLEQAEEHLKEALRMTKCAYDGADHGQLAVTLLELGTLQKQKGDLEQAQEHLKEALRMMTSVYDGADHGNVAVTLHELGMVRKQKGDLEQAEEHLKEALRMKKSVYGGCDHVSVAVTLLDLGVVLRSSGKLEQAQELLIEALRMMKSVYGGADHVEVAVTLHEYGSLLDQKGDLKQAEEHLKEEPELGGEDAALVAAAQHIGDLPGAAALLEAALKRLRPGGQDFDDPEVAYSFLHMLGQLLKQKGDLEKAEEHLKEALRMNMSIYGGADHANVAATLHELGVLLKQKGDLEQAEECFKEELRMELSIYGGADHANVAATLHELGVLLEQKGDLKQAEEHMKEALRMEQSVYGGADHANVAATLHELGSLLKQKGDLEQAEDASRRSED</sequence>
<feature type="repeat" description="TPR" evidence="3">
    <location>
        <begin position="617"/>
        <end position="650"/>
    </location>
</feature>
<dbReference type="InterPro" id="IPR011990">
    <property type="entry name" value="TPR-like_helical_dom_sf"/>
</dbReference>
<keyword evidence="4" id="KW-0175">Coiled coil</keyword>
<dbReference type="PROSITE" id="PS50005">
    <property type="entry name" value="TPR"/>
    <property type="match status" value="7"/>
</dbReference>
<feature type="repeat" description="TPR" evidence="3">
    <location>
        <begin position="574"/>
        <end position="607"/>
    </location>
</feature>
<keyword evidence="7" id="KW-1185">Reference proteome</keyword>
<protein>
    <recommendedName>
        <fullName evidence="8">Nephrocystin-3</fullName>
    </recommendedName>
</protein>
<dbReference type="SMART" id="SM00028">
    <property type="entry name" value="TPR"/>
    <property type="match status" value="10"/>
</dbReference>
<evidence type="ECO:0000313" key="6">
    <source>
        <dbReference type="EMBL" id="CAJ1387744.1"/>
    </source>
</evidence>
<feature type="compositionally biased region" description="Polar residues" evidence="5">
    <location>
        <begin position="289"/>
        <end position="299"/>
    </location>
</feature>